<dbReference type="GO" id="GO:0004197">
    <property type="term" value="F:cysteine-type endopeptidase activity"/>
    <property type="evidence" value="ECO:0007669"/>
    <property type="project" value="InterPro"/>
</dbReference>
<dbReference type="SUPFAM" id="SSF81901">
    <property type="entry name" value="HCP-like"/>
    <property type="match status" value="2"/>
</dbReference>
<protein>
    <recommendedName>
        <fullName evidence="2">Peptidase C14 caspase domain-containing protein</fullName>
    </recommendedName>
</protein>
<organism evidence="3 4">
    <name type="scientific">Gemmata obscuriglobus</name>
    <dbReference type="NCBI Taxonomy" id="114"/>
    <lineage>
        <taxon>Bacteria</taxon>
        <taxon>Pseudomonadati</taxon>
        <taxon>Planctomycetota</taxon>
        <taxon>Planctomycetia</taxon>
        <taxon>Gemmatales</taxon>
        <taxon>Gemmataceae</taxon>
        <taxon>Gemmata</taxon>
    </lineage>
</organism>
<accession>A0A2Z3H458</accession>
<evidence type="ECO:0000256" key="1">
    <source>
        <dbReference type="SAM" id="MobiDB-lite"/>
    </source>
</evidence>
<dbReference type="InterPro" id="IPR006597">
    <property type="entry name" value="Sel1-like"/>
</dbReference>
<sequence>MKLSRSKVLLTLMVLGTTGFGVGGVYWLLAKPRHEKATEQTFRDTERDGSATPVTPNSESPSAGTPKAASTERRLFPFRRVVAIVIGINNYPHLTGTANLACAESDARSVGDLLDRHYGYQIVPLLGAQATKAAIETAIQKNGRELGERDALVVYFAGHGQVIELAGHGEAGYLIPADARLDLKDARDASRWAEQAIDMQQLTAQMEEATAQHTVFIADACCSGYMTARGSLERWDLKNFLTGKSRTVITATNRRQLAREDATGKHGYFTAALLNELSKTDAASVLDIYYPLSRVVPEKVNGNMQPQFAQFGEGTGMFVFIPMSIPKEEIESDLNAENATLLANRNAGVAGVINRAANQAKQKTTYAEFLAALAATEYRFAVNAEEQRQGWEQKFARYHRNALMGDVWAMAALCCCYEKGLGVEKDLAQVVYWARQANRVRQSPGVGSYLIGYCYNKGYITPNSEARSKEQAKRLFAESAMKGFGPAQLAHAGNLYGDGTQLSRDQRQAVYDLLEKAVAEGVLLANVELGLCLLEDNLRSADAKLEARAIQLLESAASKGFSRAHFFLSQLYSGQSVRGKALLTARDFKKARSHLLQACEAGHATALLGLGTLYFTGDANWGIAKDLPRAFEFFEQAGELGEATALCLSALMLADGSGGIKDPEKAKARLEQAVKYGAPESDFMLGKWYQTGKVYQRSDEQALAAFRRGADKGHAGSCFHAGLMYLKGEGFKAKWQSEGGFHTEWHMGLHYFVESSRSGQPDAARQTTINKWMLDFTRYLEGGAFSKEIDQALNTNPSSVDAFGPKSPPGGNKQGSRGQRQEIVIHSGISFSSLRGNLIVEATQVAKQWRTENPDSFKYFCSKWGVDPDSLEVKEKAAPKQKTP</sequence>
<dbReference type="InterPro" id="IPR011990">
    <property type="entry name" value="TPR-like_helical_dom_sf"/>
</dbReference>
<dbReference type="Pfam" id="PF08238">
    <property type="entry name" value="Sel1"/>
    <property type="match status" value="8"/>
</dbReference>
<feature type="compositionally biased region" description="Polar residues" evidence="1">
    <location>
        <begin position="52"/>
        <end position="63"/>
    </location>
</feature>
<dbReference type="EMBL" id="CP025958">
    <property type="protein sequence ID" value="AWM39112.1"/>
    <property type="molecule type" value="Genomic_DNA"/>
</dbReference>
<gene>
    <name evidence="3" type="ORF">C1280_20410</name>
</gene>
<dbReference type="Proteomes" id="UP000245802">
    <property type="component" value="Chromosome"/>
</dbReference>
<name>A0A2Z3H458_9BACT</name>
<feature type="region of interest" description="Disordered" evidence="1">
    <location>
        <begin position="38"/>
        <end position="70"/>
    </location>
</feature>
<feature type="compositionally biased region" description="Basic and acidic residues" evidence="1">
    <location>
        <begin position="38"/>
        <end position="49"/>
    </location>
</feature>
<evidence type="ECO:0000313" key="4">
    <source>
        <dbReference type="Proteomes" id="UP000245802"/>
    </source>
</evidence>
<feature type="region of interest" description="Disordered" evidence="1">
    <location>
        <begin position="796"/>
        <end position="819"/>
    </location>
</feature>
<dbReference type="GO" id="GO:0006508">
    <property type="term" value="P:proteolysis"/>
    <property type="evidence" value="ECO:0007669"/>
    <property type="project" value="InterPro"/>
</dbReference>
<evidence type="ECO:0000259" key="2">
    <source>
        <dbReference type="Pfam" id="PF00656"/>
    </source>
</evidence>
<dbReference type="RefSeq" id="WP_010036478.1">
    <property type="nucleotide sequence ID" value="NZ_CP025958.1"/>
</dbReference>
<dbReference type="InterPro" id="IPR050767">
    <property type="entry name" value="Sel1_AlgK"/>
</dbReference>
<dbReference type="InterPro" id="IPR011600">
    <property type="entry name" value="Pept_C14_caspase"/>
</dbReference>
<dbReference type="Gene3D" id="3.40.50.1460">
    <property type="match status" value="1"/>
</dbReference>
<dbReference type="KEGG" id="gog:C1280_20410"/>
<reference evidence="3 4" key="1">
    <citation type="submission" date="2018-01" db="EMBL/GenBank/DDBJ databases">
        <title>G. obscuriglobus.</title>
        <authorList>
            <person name="Franke J."/>
            <person name="Blomberg W."/>
            <person name="Selmecki A."/>
        </authorList>
    </citation>
    <scope>NUCLEOTIDE SEQUENCE [LARGE SCALE GENOMIC DNA]</scope>
    <source>
        <strain evidence="3 4">DSM 5831</strain>
    </source>
</reference>
<dbReference type="SMART" id="SM00671">
    <property type="entry name" value="SEL1"/>
    <property type="match status" value="7"/>
</dbReference>
<dbReference type="PANTHER" id="PTHR11102">
    <property type="entry name" value="SEL-1-LIKE PROTEIN"/>
    <property type="match status" value="1"/>
</dbReference>
<proteinExistence type="predicted"/>
<dbReference type="AlphaFoldDB" id="A0A2Z3H458"/>
<dbReference type="Gene3D" id="1.25.40.10">
    <property type="entry name" value="Tetratricopeptide repeat domain"/>
    <property type="match status" value="2"/>
</dbReference>
<evidence type="ECO:0000313" key="3">
    <source>
        <dbReference type="EMBL" id="AWM39112.1"/>
    </source>
</evidence>
<dbReference type="OrthoDB" id="291633at2"/>
<dbReference type="InterPro" id="IPR029030">
    <property type="entry name" value="Caspase-like_dom_sf"/>
</dbReference>
<dbReference type="PANTHER" id="PTHR11102:SF160">
    <property type="entry name" value="ERAD-ASSOCIATED E3 UBIQUITIN-PROTEIN LIGASE COMPONENT HRD3"/>
    <property type="match status" value="1"/>
</dbReference>
<feature type="domain" description="Peptidase C14 caspase" evidence="2">
    <location>
        <begin position="81"/>
        <end position="309"/>
    </location>
</feature>
<dbReference type="SUPFAM" id="SSF52129">
    <property type="entry name" value="Caspase-like"/>
    <property type="match status" value="1"/>
</dbReference>
<keyword evidence="4" id="KW-1185">Reference proteome</keyword>
<dbReference type="Pfam" id="PF00656">
    <property type="entry name" value="Peptidase_C14"/>
    <property type="match status" value="1"/>
</dbReference>